<feature type="compositionally biased region" description="Polar residues" evidence="1">
    <location>
        <begin position="21"/>
        <end position="36"/>
    </location>
</feature>
<evidence type="ECO:0000256" key="1">
    <source>
        <dbReference type="SAM" id="MobiDB-lite"/>
    </source>
</evidence>
<proteinExistence type="predicted"/>
<accession>A0A834I2X0</accession>
<evidence type="ECO:0000313" key="2">
    <source>
        <dbReference type="EMBL" id="KAF7270160.1"/>
    </source>
</evidence>
<keyword evidence="3" id="KW-1185">Reference proteome</keyword>
<gene>
    <name evidence="2" type="ORF">GWI33_016850</name>
</gene>
<dbReference type="AlphaFoldDB" id="A0A834I2X0"/>
<evidence type="ECO:0000313" key="3">
    <source>
        <dbReference type="Proteomes" id="UP000625711"/>
    </source>
</evidence>
<feature type="region of interest" description="Disordered" evidence="1">
    <location>
        <begin position="21"/>
        <end position="67"/>
    </location>
</feature>
<protein>
    <submittedName>
        <fullName evidence="2">Uncharacterized protein</fullName>
    </submittedName>
</protein>
<sequence>MAIIPDDAGVQWRPVASRYTPSAVTPTKTTLLSRQGQQEKDKADLTPPSRGDSREREMRAAKRPVAP</sequence>
<reference evidence="2" key="1">
    <citation type="submission" date="2020-08" db="EMBL/GenBank/DDBJ databases">
        <title>Genome sequencing and assembly of the red palm weevil Rhynchophorus ferrugineus.</title>
        <authorList>
            <person name="Dias G.B."/>
            <person name="Bergman C.M."/>
            <person name="Manee M."/>
        </authorList>
    </citation>
    <scope>NUCLEOTIDE SEQUENCE</scope>
    <source>
        <strain evidence="2">AA-2017</strain>
        <tissue evidence="2">Whole larva</tissue>
    </source>
</reference>
<dbReference type="EMBL" id="JAACXV010014127">
    <property type="protein sequence ID" value="KAF7270160.1"/>
    <property type="molecule type" value="Genomic_DNA"/>
</dbReference>
<feature type="compositionally biased region" description="Basic and acidic residues" evidence="1">
    <location>
        <begin position="51"/>
        <end position="60"/>
    </location>
</feature>
<organism evidence="2 3">
    <name type="scientific">Rhynchophorus ferrugineus</name>
    <name type="common">Red palm weevil</name>
    <name type="synonym">Curculio ferrugineus</name>
    <dbReference type="NCBI Taxonomy" id="354439"/>
    <lineage>
        <taxon>Eukaryota</taxon>
        <taxon>Metazoa</taxon>
        <taxon>Ecdysozoa</taxon>
        <taxon>Arthropoda</taxon>
        <taxon>Hexapoda</taxon>
        <taxon>Insecta</taxon>
        <taxon>Pterygota</taxon>
        <taxon>Neoptera</taxon>
        <taxon>Endopterygota</taxon>
        <taxon>Coleoptera</taxon>
        <taxon>Polyphaga</taxon>
        <taxon>Cucujiformia</taxon>
        <taxon>Curculionidae</taxon>
        <taxon>Dryophthorinae</taxon>
        <taxon>Rhynchophorus</taxon>
    </lineage>
</organism>
<comment type="caution">
    <text evidence="2">The sequence shown here is derived from an EMBL/GenBank/DDBJ whole genome shotgun (WGS) entry which is preliminary data.</text>
</comment>
<name>A0A834I2X0_RHYFE</name>
<dbReference type="Proteomes" id="UP000625711">
    <property type="component" value="Unassembled WGS sequence"/>
</dbReference>